<dbReference type="EMBL" id="JAGMVJ010000017">
    <property type="protein sequence ID" value="KAH7078452.1"/>
    <property type="molecule type" value="Genomic_DNA"/>
</dbReference>
<sequence>MYEIVAKCALTREGSRCIQNKEAHLCTTHWAEGYNPAVHRRYPRKPSSAAERATGGSSDTSSTLNQSPPALSIATDTSNDTHPNPADPVTGAAINFGHSGLLDLTIGSLLNDKDVPGPSPALFDQSLKYVRSAGKQIDAPIRVTSFCSPAAKIAEIQHIQSLLPCKEMVLKITDYYYENMLYWIGGMYHGPTFRRQLLEAYGPTSNLDLQKLDWRWTALLFAIMSSSLIASPEALSGSWGFSIADKVRCSKEWGAASVSSLNLGNYTSRYHIHSVQAIYILHAYEHLVGSTNQWIALRSIASVIARGLGLHKLGPHPDDAKATSLRGDQRQAYIDREIGRRTWSTIASQEWLCSTSQQAYTVSIQKKHFTTIRPANLDEETMMPANDSIPSFTLVSSYFYDYASLLLEFHNVMIEAADTDDATRYAIILKFDSDLRGRCAETMPKSLSPRTPMNAAWPRWAKWARTLHQASVNHKVIMLHQSFLSKSFKDARYTYTRWATSTGAKNIIDLYSVRDADEPQWWVEQAFVVTAGICLVLDMFHRPNTDPEAKEYHAYVHRAVHHLQQFITSSVALHGVRLLISLLQEYSRLQEGPRSRSAPVNMSACVPANVADIQIPEASRQMHDACLNTSNDFPLSNDEATQFNFDIDTVVFEDLMDYLPAEGSLDNSVFLDSIYGLTNGQFVS</sequence>
<reference evidence="4" key="1">
    <citation type="journal article" date="2021" name="Nat. Commun.">
        <title>Genetic determinants of endophytism in the Arabidopsis root mycobiome.</title>
        <authorList>
            <person name="Mesny F."/>
            <person name="Miyauchi S."/>
            <person name="Thiergart T."/>
            <person name="Pickel B."/>
            <person name="Atanasova L."/>
            <person name="Karlsson M."/>
            <person name="Huettel B."/>
            <person name="Barry K.W."/>
            <person name="Haridas S."/>
            <person name="Chen C."/>
            <person name="Bauer D."/>
            <person name="Andreopoulos W."/>
            <person name="Pangilinan J."/>
            <person name="LaButti K."/>
            <person name="Riley R."/>
            <person name="Lipzen A."/>
            <person name="Clum A."/>
            <person name="Drula E."/>
            <person name="Henrissat B."/>
            <person name="Kohler A."/>
            <person name="Grigoriev I.V."/>
            <person name="Martin F.M."/>
            <person name="Hacquard S."/>
        </authorList>
    </citation>
    <scope>NUCLEOTIDE SEQUENCE</scope>
    <source>
        <strain evidence="4">MPI-SDFR-AT-0120</strain>
    </source>
</reference>
<dbReference type="PANTHER" id="PTHR31001:SF90">
    <property type="entry name" value="CENTROMERE DNA-BINDING PROTEIN COMPLEX CBF3 SUBUNIT B"/>
    <property type="match status" value="1"/>
</dbReference>
<gene>
    <name evidence="4" type="ORF">FB567DRAFT_596048</name>
</gene>
<dbReference type="CDD" id="cd12148">
    <property type="entry name" value="fungal_TF_MHR"/>
    <property type="match status" value="1"/>
</dbReference>
<comment type="caution">
    <text evidence="4">The sequence shown here is derived from an EMBL/GenBank/DDBJ whole genome shotgun (WGS) entry which is preliminary data.</text>
</comment>
<evidence type="ECO:0000313" key="4">
    <source>
        <dbReference type="EMBL" id="KAH7078452.1"/>
    </source>
</evidence>
<proteinExistence type="predicted"/>
<accession>A0A8K0QYU9</accession>
<name>A0A8K0QYU9_9PLEO</name>
<dbReference type="InterPro" id="IPR050613">
    <property type="entry name" value="Sec_Metabolite_Reg"/>
</dbReference>
<dbReference type="Proteomes" id="UP000813461">
    <property type="component" value="Unassembled WGS sequence"/>
</dbReference>
<evidence type="ECO:0000256" key="1">
    <source>
        <dbReference type="ARBA" id="ARBA00004123"/>
    </source>
</evidence>
<dbReference type="OrthoDB" id="410267at2759"/>
<feature type="compositionally biased region" description="Polar residues" evidence="3">
    <location>
        <begin position="55"/>
        <end position="82"/>
    </location>
</feature>
<protein>
    <recommendedName>
        <fullName evidence="6">Transcription factor domain-containing protein</fullName>
    </recommendedName>
</protein>
<keyword evidence="2" id="KW-0539">Nucleus</keyword>
<evidence type="ECO:0008006" key="6">
    <source>
        <dbReference type="Google" id="ProtNLM"/>
    </source>
</evidence>
<evidence type="ECO:0000313" key="5">
    <source>
        <dbReference type="Proteomes" id="UP000813461"/>
    </source>
</evidence>
<dbReference type="PANTHER" id="PTHR31001">
    <property type="entry name" value="UNCHARACTERIZED TRANSCRIPTIONAL REGULATORY PROTEIN"/>
    <property type="match status" value="1"/>
</dbReference>
<evidence type="ECO:0000256" key="2">
    <source>
        <dbReference type="ARBA" id="ARBA00023242"/>
    </source>
</evidence>
<dbReference type="GO" id="GO:0005634">
    <property type="term" value="C:nucleus"/>
    <property type="evidence" value="ECO:0007669"/>
    <property type="project" value="UniProtKB-SubCell"/>
</dbReference>
<organism evidence="4 5">
    <name type="scientific">Paraphoma chrysanthemicola</name>
    <dbReference type="NCBI Taxonomy" id="798071"/>
    <lineage>
        <taxon>Eukaryota</taxon>
        <taxon>Fungi</taxon>
        <taxon>Dikarya</taxon>
        <taxon>Ascomycota</taxon>
        <taxon>Pezizomycotina</taxon>
        <taxon>Dothideomycetes</taxon>
        <taxon>Pleosporomycetidae</taxon>
        <taxon>Pleosporales</taxon>
        <taxon>Pleosporineae</taxon>
        <taxon>Phaeosphaeriaceae</taxon>
        <taxon>Paraphoma</taxon>
    </lineage>
</organism>
<feature type="region of interest" description="Disordered" evidence="3">
    <location>
        <begin position="37"/>
        <end position="90"/>
    </location>
</feature>
<dbReference type="AlphaFoldDB" id="A0A8K0QYU9"/>
<keyword evidence="5" id="KW-1185">Reference proteome</keyword>
<comment type="subcellular location">
    <subcellularLocation>
        <location evidence="1">Nucleus</location>
    </subcellularLocation>
</comment>
<evidence type="ECO:0000256" key="3">
    <source>
        <dbReference type="SAM" id="MobiDB-lite"/>
    </source>
</evidence>